<evidence type="ECO:0000313" key="11">
    <source>
        <dbReference type="Proteomes" id="UP001217089"/>
    </source>
</evidence>
<evidence type="ECO:0000259" key="9">
    <source>
        <dbReference type="Pfam" id="PF22924"/>
    </source>
</evidence>
<dbReference type="InterPro" id="IPR009100">
    <property type="entry name" value="AcylCoA_DH/oxidase_NM_dom_sf"/>
</dbReference>
<evidence type="ECO:0000259" key="8">
    <source>
        <dbReference type="Pfam" id="PF02770"/>
    </source>
</evidence>
<organism evidence="10 11">
    <name type="scientific">Tegillarca granosa</name>
    <name type="common">Malaysian cockle</name>
    <name type="synonym">Anadara granosa</name>
    <dbReference type="NCBI Taxonomy" id="220873"/>
    <lineage>
        <taxon>Eukaryota</taxon>
        <taxon>Metazoa</taxon>
        <taxon>Spiralia</taxon>
        <taxon>Lophotrochozoa</taxon>
        <taxon>Mollusca</taxon>
        <taxon>Bivalvia</taxon>
        <taxon>Autobranchia</taxon>
        <taxon>Pteriomorphia</taxon>
        <taxon>Arcoida</taxon>
        <taxon>Arcoidea</taxon>
        <taxon>Arcidae</taxon>
        <taxon>Tegillarca</taxon>
    </lineage>
</organism>
<keyword evidence="11" id="KW-1185">Reference proteome</keyword>
<comment type="pathway">
    <text evidence="2">Lipid metabolism.</text>
</comment>
<evidence type="ECO:0000256" key="3">
    <source>
        <dbReference type="ARBA" id="ARBA00006288"/>
    </source>
</evidence>
<reference evidence="10 11" key="1">
    <citation type="submission" date="2022-12" db="EMBL/GenBank/DDBJ databases">
        <title>Chromosome-level genome of Tegillarca granosa.</title>
        <authorList>
            <person name="Kim J."/>
        </authorList>
    </citation>
    <scope>NUCLEOTIDE SEQUENCE [LARGE SCALE GENOMIC DNA]</scope>
    <source>
        <strain evidence="10">Teg-2019</strain>
        <tissue evidence="10">Adductor muscle</tissue>
    </source>
</reference>
<protein>
    <recommendedName>
        <fullName evidence="12">Acyl-coenzyme A oxidase</fullName>
    </recommendedName>
</protein>
<evidence type="ECO:0008006" key="12">
    <source>
        <dbReference type="Google" id="ProtNLM"/>
    </source>
</evidence>
<keyword evidence="4" id="KW-0285">Flavoprotein</keyword>
<evidence type="ECO:0000256" key="6">
    <source>
        <dbReference type="ARBA" id="ARBA00023002"/>
    </source>
</evidence>
<evidence type="ECO:0000256" key="4">
    <source>
        <dbReference type="ARBA" id="ARBA00022630"/>
    </source>
</evidence>
<comment type="similarity">
    <text evidence="3">Belongs to the acyl-CoA oxidase family.</text>
</comment>
<proteinExistence type="inferred from homology"/>
<dbReference type="Pfam" id="PF02770">
    <property type="entry name" value="Acyl-CoA_dh_M"/>
    <property type="match status" value="1"/>
</dbReference>
<dbReference type="Pfam" id="PF22924">
    <property type="entry name" value="ACOX_C_alpha1"/>
    <property type="match status" value="1"/>
</dbReference>
<comment type="caution">
    <text evidence="10">The sequence shown here is derived from an EMBL/GenBank/DDBJ whole genome shotgun (WGS) entry which is preliminary data.</text>
</comment>
<sequence>MKRRSGEGRDNIHSLTGTYILRSVLEWTRKPVLYLFWNGLGNQFYICSGMDWETSFISVLEWIGKPVLYLFWNGLGNQFYICSRMDWETSFISVLEWIRKTVLYLFWNGLENQFYICSGMDWETSFISVLEWTGKPVLYLFWNGLENHNSDDLRSFSLWNSSSSSLCEISSLEDSASSFSSSASCSSLSSSFISVSDKSSPPAFSIFCAILTKTPFSRPLSRLIYVMEKKDSIRLQGTQSQVMDAASAVQSREEEDIMNIQLLRDPAPGPLDEYRKRASFNWKKMRLFMDGEDILRFKNLIWTTFEKDPLFSKPMETQSLEKQRELNFLRCKRLFEYNFLDDDTIFANPLKHQVHTDCLGMFDWALSAKYNLDYFGCFALTELSHGSNTKAMRTTATYDANTKEFVLNTPDFEAVKIWSGNMGKNATHSMVYAQLYTLDGKCHGLHSFVVPIRDPKTLLSIPGVMVGDMGEKLGQNGLDNGFLAFNNYRIPRNYLLNKTGDVSPEGKYVTPYKDPNKRFGASLGALSGGRVGITAMCVCNLKSCMPIAIRYSAVRRQFGPTNDTEIPVLEYQLQHFATTFFMDFVEIRLGIMAGDNSERQADLGKEIHALSCASKPLASWIARDAIQECREACGGHGFFKVNRFGELRDDNDPNCTYEGDNNVILQQTMSLHAYKWLVARLLVDSADRLKQQSNSGKDSFTARNDTLERFYKLLREGKEEEPVPEELRPVLRRMCSLFGLWRLEKHLSTLYQGGYISGSNPPKVIQEAILRLCHELKDDSVSLVDAIAPTDFILNSPIGMSDGQIYKNLYGAMLQGKNALERPDWWREFVDKPIIG</sequence>
<gene>
    <name evidence="10" type="ORF">KUTeg_009956</name>
</gene>
<dbReference type="InterPro" id="IPR012258">
    <property type="entry name" value="Acyl-CoA_oxidase"/>
</dbReference>
<feature type="non-terminal residue" evidence="10">
    <location>
        <position position="836"/>
    </location>
</feature>
<dbReference type="InterPro" id="IPR006091">
    <property type="entry name" value="Acyl-CoA_Oxase/DH_mid-dom"/>
</dbReference>
<dbReference type="PANTHER" id="PTHR10909:SF390">
    <property type="entry name" value="PEROXISOMAL ACYL-COENZYME A OXIDASE 3"/>
    <property type="match status" value="1"/>
</dbReference>
<dbReference type="PANTHER" id="PTHR10909">
    <property type="entry name" value="ELECTRON TRANSPORT OXIDOREDUCTASE"/>
    <property type="match status" value="1"/>
</dbReference>
<evidence type="ECO:0000259" key="7">
    <source>
        <dbReference type="Pfam" id="PF01756"/>
    </source>
</evidence>
<dbReference type="InterPro" id="IPR046373">
    <property type="entry name" value="Acyl-CoA_Oxase/DH_mid-dom_sf"/>
</dbReference>
<dbReference type="InterPro" id="IPR055060">
    <property type="entry name" value="ACOX_C_alpha1"/>
</dbReference>
<name>A0ABQ9FAC0_TEGGR</name>
<evidence type="ECO:0000313" key="10">
    <source>
        <dbReference type="EMBL" id="KAJ8312583.1"/>
    </source>
</evidence>
<evidence type="ECO:0000256" key="2">
    <source>
        <dbReference type="ARBA" id="ARBA00005189"/>
    </source>
</evidence>
<comment type="cofactor">
    <cofactor evidence="1">
        <name>FAD</name>
        <dbReference type="ChEBI" id="CHEBI:57692"/>
    </cofactor>
</comment>
<dbReference type="Proteomes" id="UP001217089">
    <property type="component" value="Unassembled WGS sequence"/>
</dbReference>
<accession>A0ABQ9FAC0</accession>
<evidence type="ECO:0000256" key="1">
    <source>
        <dbReference type="ARBA" id="ARBA00001974"/>
    </source>
</evidence>
<keyword evidence="5" id="KW-0274">FAD</keyword>
<dbReference type="SUPFAM" id="SSF56645">
    <property type="entry name" value="Acyl-CoA dehydrogenase NM domain-like"/>
    <property type="match status" value="1"/>
</dbReference>
<dbReference type="Pfam" id="PF01756">
    <property type="entry name" value="ACOX"/>
    <property type="match status" value="1"/>
</dbReference>
<dbReference type="Gene3D" id="1.20.140.10">
    <property type="entry name" value="Butyryl-CoA Dehydrogenase, subunit A, domain 3"/>
    <property type="match status" value="2"/>
</dbReference>
<dbReference type="EMBL" id="JARBDR010000440">
    <property type="protein sequence ID" value="KAJ8312583.1"/>
    <property type="molecule type" value="Genomic_DNA"/>
</dbReference>
<feature type="domain" description="Acyl-CoA oxidase C-alpha1" evidence="9">
    <location>
        <begin position="524"/>
        <end position="669"/>
    </location>
</feature>
<dbReference type="InterPro" id="IPR036250">
    <property type="entry name" value="AcylCo_DH-like_C"/>
</dbReference>
<evidence type="ECO:0000256" key="5">
    <source>
        <dbReference type="ARBA" id="ARBA00022827"/>
    </source>
</evidence>
<feature type="domain" description="Acyl-CoA oxidase C-terminal" evidence="7">
    <location>
        <begin position="671"/>
        <end position="834"/>
    </location>
</feature>
<dbReference type="InterPro" id="IPR002655">
    <property type="entry name" value="Acyl-CoA_oxidase_C"/>
</dbReference>
<keyword evidence="6" id="KW-0560">Oxidoreductase</keyword>
<dbReference type="SUPFAM" id="SSF47203">
    <property type="entry name" value="Acyl-CoA dehydrogenase C-terminal domain-like"/>
    <property type="match status" value="2"/>
</dbReference>
<dbReference type="Gene3D" id="2.40.110.10">
    <property type="entry name" value="Butyryl-CoA Dehydrogenase, subunit A, domain 2"/>
    <property type="match status" value="1"/>
</dbReference>
<feature type="domain" description="Acyl-CoA oxidase/dehydrogenase middle" evidence="8">
    <location>
        <begin position="377"/>
        <end position="487"/>
    </location>
</feature>